<dbReference type="EMBL" id="JBBJCI010000206">
    <property type="protein sequence ID" value="KAK7241129.1"/>
    <property type="molecule type" value="Genomic_DNA"/>
</dbReference>
<dbReference type="Proteomes" id="UP001363151">
    <property type="component" value="Unassembled WGS sequence"/>
</dbReference>
<feature type="signal peptide" evidence="1">
    <location>
        <begin position="1"/>
        <end position="17"/>
    </location>
</feature>
<gene>
    <name evidence="2" type="ORF">SO694_00053261</name>
</gene>
<evidence type="ECO:0000256" key="1">
    <source>
        <dbReference type="SAM" id="SignalP"/>
    </source>
</evidence>
<keyword evidence="1" id="KW-0732">Signal</keyword>
<protein>
    <submittedName>
        <fullName evidence="2">Uncharacterized protein</fullName>
    </submittedName>
</protein>
<evidence type="ECO:0000313" key="3">
    <source>
        <dbReference type="Proteomes" id="UP001363151"/>
    </source>
</evidence>
<proteinExistence type="predicted"/>
<evidence type="ECO:0000313" key="2">
    <source>
        <dbReference type="EMBL" id="KAK7241129.1"/>
    </source>
</evidence>
<sequence length="114" mass="11708">MRLPSAVALALPALGLGTCELDCDAAGACRARSRAGGCTYDVVWAPPKPTLVGGQAVTSLRVFVGDAVNFAPSLEGSWQKHDLWALASAAALDHCDFSPSRGRARADVRAAAAS</sequence>
<accession>A0ABR1FXZ8</accession>
<comment type="caution">
    <text evidence="2">The sequence shown here is derived from an EMBL/GenBank/DDBJ whole genome shotgun (WGS) entry which is preliminary data.</text>
</comment>
<feature type="chain" id="PRO_5045208207" evidence="1">
    <location>
        <begin position="18"/>
        <end position="114"/>
    </location>
</feature>
<reference evidence="2 3" key="1">
    <citation type="submission" date="2024-03" db="EMBL/GenBank/DDBJ databases">
        <title>Aureococcus anophagefferens CCMP1851 and Kratosvirus quantuckense: Draft genome of a second virus-susceptible host strain in the model system.</title>
        <authorList>
            <person name="Chase E."/>
            <person name="Truchon A.R."/>
            <person name="Schepens W."/>
            <person name="Wilhelm S.W."/>
        </authorList>
    </citation>
    <scope>NUCLEOTIDE SEQUENCE [LARGE SCALE GENOMIC DNA]</scope>
    <source>
        <strain evidence="2 3">CCMP1851</strain>
    </source>
</reference>
<name>A0ABR1FXZ8_AURAN</name>
<keyword evidence="3" id="KW-1185">Reference proteome</keyword>
<organism evidence="2 3">
    <name type="scientific">Aureococcus anophagefferens</name>
    <name type="common">Harmful bloom alga</name>
    <dbReference type="NCBI Taxonomy" id="44056"/>
    <lineage>
        <taxon>Eukaryota</taxon>
        <taxon>Sar</taxon>
        <taxon>Stramenopiles</taxon>
        <taxon>Ochrophyta</taxon>
        <taxon>Pelagophyceae</taxon>
        <taxon>Pelagomonadales</taxon>
        <taxon>Pelagomonadaceae</taxon>
        <taxon>Aureococcus</taxon>
    </lineage>
</organism>